<dbReference type="Gene3D" id="1.10.455.10">
    <property type="entry name" value="Ribosomal protein S7 domain"/>
    <property type="match status" value="1"/>
</dbReference>
<dbReference type="Pfam" id="PF00177">
    <property type="entry name" value="Ribosomal_S7"/>
    <property type="match status" value="1"/>
</dbReference>
<evidence type="ECO:0000313" key="5">
    <source>
        <dbReference type="EMBL" id="OAF64982.1"/>
    </source>
</evidence>
<dbReference type="InterPro" id="IPR036823">
    <property type="entry name" value="Ribosomal_uS7_dom_sf"/>
</dbReference>
<comment type="similarity">
    <text evidence="1">Belongs to the universal ribosomal protein uS7 family.</text>
</comment>
<evidence type="ECO:0000256" key="2">
    <source>
        <dbReference type="ARBA" id="ARBA00022980"/>
    </source>
</evidence>
<dbReference type="SUPFAM" id="SSF47973">
    <property type="entry name" value="Ribosomal protein S7"/>
    <property type="match status" value="1"/>
</dbReference>
<dbReference type="InterPro" id="IPR023798">
    <property type="entry name" value="Ribosomal_uS7_dom"/>
</dbReference>
<proteinExistence type="inferred from homology"/>
<dbReference type="GO" id="GO:0005840">
    <property type="term" value="C:ribosome"/>
    <property type="evidence" value="ECO:0007669"/>
    <property type="project" value="UniProtKB-KW"/>
</dbReference>
<evidence type="ECO:0000259" key="4">
    <source>
        <dbReference type="Pfam" id="PF00177"/>
    </source>
</evidence>
<gene>
    <name evidence="5" type="ORF">A3Q56_07304</name>
</gene>
<comment type="caution">
    <text evidence="5">The sequence shown here is derived from an EMBL/GenBank/DDBJ whole genome shotgun (WGS) entry which is preliminary data.</text>
</comment>
<dbReference type="EMBL" id="LWCA01001509">
    <property type="protein sequence ID" value="OAF64982.1"/>
    <property type="molecule type" value="Genomic_DNA"/>
</dbReference>
<evidence type="ECO:0000313" key="6">
    <source>
        <dbReference type="Proteomes" id="UP000078046"/>
    </source>
</evidence>
<dbReference type="GO" id="GO:1990904">
    <property type="term" value="C:ribonucleoprotein complex"/>
    <property type="evidence" value="ECO:0007669"/>
    <property type="project" value="UniProtKB-KW"/>
</dbReference>
<evidence type="ECO:0000256" key="1">
    <source>
        <dbReference type="ARBA" id="ARBA00007151"/>
    </source>
</evidence>
<protein>
    <recommendedName>
        <fullName evidence="4">Small ribosomal subunit protein uS7 domain-containing protein</fullName>
    </recommendedName>
</protein>
<keyword evidence="2" id="KW-0689">Ribosomal protein</keyword>
<keyword evidence="3" id="KW-0687">Ribonucleoprotein</keyword>
<dbReference type="AlphaFoldDB" id="A0A177AU04"/>
<dbReference type="OrthoDB" id="9972728at2759"/>
<sequence length="222" mass="26376">MRLFIIENILSCQKRFSRYSPKYKDPIISRELRDNIIEKNDDRKFDSVKAAKNDATLSLNYNELFEYFVNRLMRNGRKGIVREIMEKTVREIKLEQLKKFYAEPDLEKRKSIEIDAKKIMAVAIKNCMPVVEVKEFSRGQTLYNVPIPCRLHRQRFLAIKYIIESAKVKRSNLSYEYHLCREILKAYNLEVIFNTKLKINYGEILIDNNKSSLEYECMLIGV</sequence>
<organism evidence="5 6">
    <name type="scientific">Intoshia linei</name>
    <dbReference type="NCBI Taxonomy" id="1819745"/>
    <lineage>
        <taxon>Eukaryota</taxon>
        <taxon>Metazoa</taxon>
        <taxon>Spiralia</taxon>
        <taxon>Lophotrochozoa</taxon>
        <taxon>Mesozoa</taxon>
        <taxon>Orthonectida</taxon>
        <taxon>Rhopaluridae</taxon>
        <taxon>Intoshia</taxon>
    </lineage>
</organism>
<dbReference type="Proteomes" id="UP000078046">
    <property type="component" value="Unassembled WGS sequence"/>
</dbReference>
<accession>A0A177AU04</accession>
<feature type="domain" description="Small ribosomal subunit protein uS7" evidence="4">
    <location>
        <begin position="60"/>
        <end position="188"/>
    </location>
</feature>
<name>A0A177AU04_9BILA</name>
<reference evidence="5 6" key="1">
    <citation type="submission" date="2016-04" db="EMBL/GenBank/DDBJ databases">
        <title>The genome of Intoshia linei affirms orthonectids as highly simplified spiralians.</title>
        <authorList>
            <person name="Mikhailov K.V."/>
            <person name="Slusarev G.S."/>
            <person name="Nikitin M.A."/>
            <person name="Logacheva M.D."/>
            <person name="Penin A."/>
            <person name="Aleoshin V."/>
            <person name="Panchin Y.V."/>
        </authorList>
    </citation>
    <scope>NUCLEOTIDE SEQUENCE [LARGE SCALE GENOMIC DNA]</scope>
    <source>
        <strain evidence="5">Intl2013</strain>
        <tissue evidence="5">Whole animal</tissue>
    </source>
</reference>
<evidence type="ECO:0000256" key="3">
    <source>
        <dbReference type="ARBA" id="ARBA00023274"/>
    </source>
</evidence>
<keyword evidence="6" id="KW-1185">Reference proteome</keyword>